<evidence type="ECO:0000256" key="1">
    <source>
        <dbReference type="SAM" id="SignalP"/>
    </source>
</evidence>
<dbReference type="EMBL" id="KV722368">
    <property type="protein sequence ID" value="OCH92476.1"/>
    <property type="molecule type" value="Genomic_DNA"/>
</dbReference>
<dbReference type="InterPro" id="IPR029058">
    <property type="entry name" value="AB_hydrolase_fold"/>
</dbReference>
<gene>
    <name evidence="3" type="ORF">OBBRIDRAFT_833393</name>
</gene>
<dbReference type="Proteomes" id="UP000250043">
    <property type="component" value="Unassembled WGS sequence"/>
</dbReference>
<dbReference type="AlphaFoldDB" id="A0A8E2AWZ4"/>
<dbReference type="SUPFAM" id="SSF53474">
    <property type="entry name" value="alpha/beta-Hydrolases"/>
    <property type="match status" value="1"/>
</dbReference>
<dbReference type="InterPro" id="IPR002018">
    <property type="entry name" value="CarbesteraseB"/>
</dbReference>
<evidence type="ECO:0000313" key="4">
    <source>
        <dbReference type="Proteomes" id="UP000250043"/>
    </source>
</evidence>
<dbReference type="OrthoDB" id="408631at2759"/>
<evidence type="ECO:0000313" key="3">
    <source>
        <dbReference type="EMBL" id="OCH92476.1"/>
    </source>
</evidence>
<feature type="signal peptide" evidence="1">
    <location>
        <begin position="1"/>
        <end position="20"/>
    </location>
</feature>
<feature type="domain" description="Carboxylesterase type B" evidence="2">
    <location>
        <begin position="29"/>
        <end position="530"/>
    </location>
</feature>
<organism evidence="3 4">
    <name type="scientific">Obba rivulosa</name>
    <dbReference type="NCBI Taxonomy" id="1052685"/>
    <lineage>
        <taxon>Eukaryota</taxon>
        <taxon>Fungi</taxon>
        <taxon>Dikarya</taxon>
        <taxon>Basidiomycota</taxon>
        <taxon>Agaricomycotina</taxon>
        <taxon>Agaricomycetes</taxon>
        <taxon>Polyporales</taxon>
        <taxon>Gelatoporiaceae</taxon>
        <taxon>Obba</taxon>
    </lineage>
</organism>
<proteinExistence type="predicted"/>
<dbReference type="PANTHER" id="PTHR11559">
    <property type="entry name" value="CARBOXYLESTERASE"/>
    <property type="match status" value="1"/>
</dbReference>
<reference evidence="3 4" key="1">
    <citation type="submission" date="2016-07" db="EMBL/GenBank/DDBJ databases">
        <title>Draft genome of the white-rot fungus Obba rivulosa 3A-2.</title>
        <authorList>
            <consortium name="DOE Joint Genome Institute"/>
            <person name="Miettinen O."/>
            <person name="Riley R."/>
            <person name="Acob R."/>
            <person name="Barry K."/>
            <person name="Cullen D."/>
            <person name="De Vries R."/>
            <person name="Hainaut M."/>
            <person name="Hatakka A."/>
            <person name="Henrissat B."/>
            <person name="Hilden K."/>
            <person name="Kuo R."/>
            <person name="Labutti K."/>
            <person name="Lipzen A."/>
            <person name="Makela M.R."/>
            <person name="Sandor L."/>
            <person name="Spatafora J.W."/>
            <person name="Grigoriev I.V."/>
            <person name="Hibbett D.S."/>
        </authorList>
    </citation>
    <scope>NUCLEOTIDE SEQUENCE [LARGE SCALE GENOMIC DNA]</scope>
    <source>
        <strain evidence="3 4">3A-2</strain>
    </source>
</reference>
<feature type="chain" id="PRO_5034574412" evidence="1">
    <location>
        <begin position="21"/>
        <end position="555"/>
    </location>
</feature>
<dbReference type="Gene3D" id="3.40.50.1820">
    <property type="entry name" value="alpha/beta hydrolase"/>
    <property type="match status" value="1"/>
</dbReference>
<sequence length="555" mass="60785">MLGLGPVLLAVLSGLTSSSALTVSTHGSPSVVLDRGTFVGKHNGSADAYLGIPYAQPPVGNLRYRQAVANEPYDGVYNVTDFGPACPQAVTPAISGTVPFIGDFETLFDAKFPSISNVGEDCLSINVWTPKDTKPGANLPVVVWLHNGAFVWGGSAQWDGEIIVDRSVQNREPVIFVSLNFRYVYFHMQLTLGSILTSFGFLPGQEAKDAGITNLGLRDQRQAFRWIQQYIHQFGGDHTRVTLWGANAGGISGAFHMLNNNGDTEGLFSGTWMQCGFPLPLNNYTQLQGTYDILVNLTSCKGSSDSLDCLRQLPYDDLAAAMFAIPTDERFGRWQVVIDDEFIVDQPETLLREGRVARVPYVVADTEDEGTQTALNLTAITTDEDVATYLNVDGLPGLPQDQIDLILELYPSDPAAGSPFGTGDLYNITPQYKRMAAIIGDLEFHAQRRFFLNETSHSQPAWSYLSKEFKLPFVGATDLSDLLNLYGPGDLTDYLINFAAHGTPNNGSGFFWPQWTKAEPHQLNIANDSSLSIEPDTFRSEGINLLMALNIQYPE</sequence>
<keyword evidence="4" id="KW-1185">Reference proteome</keyword>
<name>A0A8E2AWZ4_9APHY</name>
<dbReference type="Pfam" id="PF00135">
    <property type="entry name" value="COesterase"/>
    <property type="match status" value="1"/>
</dbReference>
<dbReference type="InterPro" id="IPR050309">
    <property type="entry name" value="Type-B_Carboxylest/Lipase"/>
</dbReference>
<evidence type="ECO:0000259" key="2">
    <source>
        <dbReference type="Pfam" id="PF00135"/>
    </source>
</evidence>
<protein>
    <submittedName>
        <fullName evidence="3">Carotenoid ester lipase</fullName>
    </submittedName>
</protein>
<keyword evidence="1" id="KW-0732">Signal</keyword>
<accession>A0A8E2AWZ4</accession>